<evidence type="ECO:0008006" key="4">
    <source>
        <dbReference type="Google" id="ProtNLM"/>
    </source>
</evidence>
<proteinExistence type="predicted"/>
<dbReference type="EMBL" id="CYKH01001485">
    <property type="protein sequence ID" value="CUG87278.1"/>
    <property type="molecule type" value="Genomic_DNA"/>
</dbReference>
<evidence type="ECO:0000313" key="3">
    <source>
        <dbReference type="Proteomes" id="UP000051952"/>
    </source>
</evidence>
<keyword evidence="3" id="KW-1185">Reference proteome</keyword>
<organism evidence="2 3">
    <name type="scientific">Bodo saltans</name>
    <name type="common">Flagellated protozoan</name>
    <dbReference type="NCBI Taxonomy" id="75058"/>
    <lineage>
        <taxon>Eukaryota</taxon>
        <taxon>Discoba</taxon>
        <taxon>Euglenozoa</taxon>
        <taxon>Kinetoplastea</taxon>
        <taxon>Metakinetoplastina</taxon>
        <taxon>Eubodonida</taxon>
        <taxon>Bodonidae</taxon>
        <taxon>Bodo</taxon>
    </lineage>
</organism>
<dbReference type="Proteomes" id="UP000051952">
    <property type="component" value="Unassembled WGS sequence"/>
</dbReference>
<name>A0A0S4JB33_BODSA</name>
<protein>
    <recommendedName>
        <fullName evidence="4">Membrane-associated protein</fullName>
    </recommendedName>
</protein>
<gene>
    <name evidence="2" type="ORF">BSAL_01200</name>
</gene>
<reference evidence="3" key="1">
    <citation type="submission" date="2015-09" db="EMBL/GenBank/DDBJ databases">
        <authorList>
            <consortium name="Pathogen Informatics"/>
        </authorList>
    </citation>
    <scope>NUCLEOTIDE SEQUENCE [LARGE SCALE GENOMIC DNA]</scope>
    <source>
        <strain evidence="3">Lake Konstanz</strain>
    </source>
</reference>
<evidence type="ECO:0000256" key="1">
    <source>
        <dbReference type="SAM" id="SignalP"/>
    </source>
</evidence>
<feature type="chain" id="PRO_5006622193" description="Membrane-associated protein" evidence="1">
    <location>
        <begin position="22"/>
        <end position="62"/>
    </location>
</feature>
<keyword evidence="1" id="KW-0732">Signal</keyword>
<evidence type="ECO:0000313" key="2">
    <source>
        <dbReference type="EMBL" id="CUG87278.1"/>
    </source>
</evidence>
<accession>A0A0S4JB33</accession>
<dbReference type="AlphaFoldDB" id="A0A0S4JB33"/>
<sequence>MRWVMWRRRVPQVYLLVVVVALRRSQKKMTPPNKKKMTGFLKLSFRCSHSWCGVWHSISAAV</sequence>
<feature type="signal peptide" evidence="1">
    <location>
        <begin position="1"/>
        <end position="21"/>
    </location>
</feature>
<dbReference type="VEuPathDB" id="TriTrypDB:BSAL_01200"/>